<dbReference type="KEGG" id="faf:OE104_07370"/>
<proteinExistence type="inferred from homology"/>
<evidence type="ECO:0000256" key="5">
    <source>
        <dbReference type="HAMAP-Rule" id="MF_01553"/>
    </source>
</evidence>
<comment type="catalytic activity">
    <reaction evidence="5">
        <text>RNA(n) + a ribonucleoside 5'-triphosphate = RNA(n+1) + diphosphate</text>
        <dbReference type="Rhea" id="RHEA:21248"/>
        <dbReference type="Rhea" id="RHEA-COMP:14527"/>
        <dbReference type="Rhea" id="RHEA-COMP:17342"/>
        <dbReference type="ChEBI" id="CHEBI:33019"/>
        <dbReference type="ChEBI" id="CHEBI:61557"/>
        <dbReference type="ChEBI" id="CHEBI:140395"/>
        <dbReference type="EC" id="2.7.7.6"/>
    </reaction>
</comment>
<dbReference type="EMBL" id="CP106878">
    <property type="protein sequence ID" value="WAA11110.1"/>
    <property type="molecule type" value="Genomic_DNA"/>
</dbReference>
<keyword evidence="1 5" id="KW-0240">DNA-directed RNA polymerase</keyword>
<protein>
    <recommendedName>
        <fullName evidence="5">DNA-directed RNA polymerase subunit epsilon</fullName>
        <shortName evidence="5">RNAP epsilon subunit</shortName>
        <ecNumber evidence="5">2.7.7.6</ecNumber>
    </recommendedName>
    <alternativeName>
        <fullName evidence="5">RNA polymerase epsilon subunit</fullName>
    </alternativeName>
    <alternativeName>
        <fullName evidence="5">Transcriptase subunit epsilon</fullName>
    </alternativeName>
</protein>
<dbReference type="Gene3D" id="3.10.20.730">
    <property type="entry name" value="RNAP, epsilon subunit-like"/>
    <property type="match status" value="1"/>
</dbReference>
<keyword evidence="3 5" id="KW-0548">Nucleotidyltransferase</keyword>
<evidence type="ECO:0000256" key="4">
    <source>
        <dbReference type="ARBA" id="ARBA00023163"/>
    </source>
</evidence>
<keyword evidence="4 5" id="KW-0804">Transcription</keyword>
<dbReference type="GO" id="GO:0000428">
    <property type="term" value="C:DNA-directed RNA polymerase complex"/>
    <property type="evidence" value="ECO:0007669"/>
    <property type="project" value="UniProtKB-KW"/>
</dbReference>
<evidence type="ECO:0000313" key="7">
    <source>
        <dbReference type="Proteomes" id="UP001164718"/>
    </source>
</evidence>
<name>A0A9E8LWS7_9BACI</name>
<dbReference type="Pfam" id="PF07288">
    <property type="entry name" value="RpoY"/>
    <property type="match status" value="1"/>
</dbReference>
<comment type="subunit">
    <text evidence="5">RNAP is composed of a core of 2 alpha, a beta and a beta' subunit. The core is associated with a delta subunit, and at least one of epsilon or omega. When a sigma factor is associated with the core the holoenzyme is formed, which can initiate transcription.</text>
</comment>
<dbReference type="InterPro" id="IPR009907">
    <property type="entry name" value="RpoY"/>
</dbReference>
<dbReference type="GO" id="GO:0006351">
    <property type="term" value="P:DNA-templated transcription"/>
    <property type="evidence" value="ECO:0007669"/>
    <property type="project" value="UniProtKB-UniRule"/>
</dbReference>
<dbReference type="EC" id="2.7.7.6" evidence="5"/>
<dbReference type="GO" id="GO:0003677">
    <property type="term" value="F:DNA binding"/>
    <property type="evidence" value="ECO:0007669"/>
    <property type="project" value="UniProtKB-UniRule"/>
</dbReference>
<evidence type="ECO:0000256" key="2">
    <source>
        <dbReference type="ARBA" id="ARBA00022679"/>
    </source>
</evidence>
<dbReference type="RefSeq" id="WP_275418933.1">
    <property type="nucleotide sequence ID" value="NZ_CP106878.1"/>
</dbReference>
<dbReference type="Proteomes" id="UP001164718">
    <property type="component" value="Chromosome"/>
</dbReference>
<dbReference type="AlphaFoldDB" id="A0A9E8LWS7"/>
<keyword evidence="7" id="KW-1185">Reference proteome</keyword>
<evidence type="ECO:0000256" key="1">
    <source>
        <dbReference type="ARBA" id="ARBA00022478"/>
    </source>
</evidence>
<evidence type="ECO:0000313" key="6">
    <source>
        <dbReference type="EMBL" id="WAA11110.1"/>
    </source>
</evidence>
<dbReference type="NCBIfam" id="NF010188">
    <property type="entry name" value="PRK13667.1"/>
    <property type="match status" value="1"/>
</dbReference>
<dbReference type="GO" id="GO:0003899">
    <property type="term" value="F:DNA-directed RNA polymerase activity"/>
    <property type="evidence" value="ECO:0007669"/>
    <property type="project" value="UniProtKB-UniRule"/>
</dbReference>
<dbReference type="HAMAP" id="MF_01553">
    <property type="entry name" value="RNApol_bact_RpoY"/>
    <property type="match status" value="1"/>
</dbReference>
<comment type="similarity">
    <text evidence="5">Belongs to the RNA polymerase subunit epsilon family.</text>
</comment>
<reference evidence="6" key="1">
    <citation type="submission" date="2022-09" db="EMBL/GenBank/DDBJ databases">
        <title>Complete Genomes of Fervidibacillus albus and Fervidibacillus halotolerans isolated from tidal flat sediments.</title>
        <authorList>
            <person name="Kwon K.K."/>
            <person name="Yang S.-H."/>
            <person name="Park M.J."/>
            <person name="Oh H.-M."/>
        </authorList>
    </citation>
    <scope>NUCLEOTIDE SEQUENCE</scope>
    <source>
        <strain evidence="6">MEBiC13591</strain>
    </source>
</reference>
<accession>A0A9E8LWS7</accession>
<sequence length="69" mass="8205">MIFKVFVQQSKEEVPLRERTKALYIEGESERDVRDKLKTTPYLIESVQLLSEAHLEYEKQSENFTITEL</sequence>
<evidence type="ECO:0000256" key="3">
    <source>
        <dbReference type="ARBA" id="ARBA00022695"/>
    </source>
</evidence>
<keyword evidence="2 5" id="KW-0808">Transferase</keyword>
<comment type="function">
    <text evidence="5">A non-essential component of RNA polymerase (RNAP).</text>
</comment>
<gene>
    <name evidence="5" type="primary">rpoY</name>
    <name evidence="6" type="ORF">OE104_07370</name>
</gene>
<organism evidence="6 7">
    <name type="scientific">Fervidibacillus albus</name>
    <dbReference type="NCBI Taxonomy" id="2980026"/>
    <lineage>
        <taxon>Bacteria</taxon>
        <taxon>Bacillati</taxon>
        <taxon>Bacillota</taxon>
        <taxon>Bacilli</taxon>
        <taxon>Bacillales</taxon>
        <taxon>Bacillaceae</taxon>
        <taxon>Fervidibacillus</taxon>
    </lineage>
</organism>